<dbReference type="Pfam" id="PF05737">
    <property type="entry name" value="Collagen_bind"/>
    <property type="match status" value="1"/>
</dbReference>
<feature type="domain" description="Collagen binding" evidence="8">
    <location>
        <begin position="189"/>
        <end position="291"/>
    </location>
</feature>
<dbReference type="Gene3D" id="2.60.40.1280">
    <property type="match status" value="1"/>
</dbReference>
<evidence type="ECO:0000259" key="10">
    <source>
        <dbReference type="Pfam" id="PF17961"/>
    </source>
</evidence>
<dbReference type="Proteomes" id="UP001519296">
    <property type="component" value="Unassembled WGS sequence"/>
</dbReference>
<feature type="domain" description="Streptococcal pilin isopeptide linkage" evidence="9">
    <location>
        <begin position="340"/>
        <end position="443"/>
    </location>
</feature>
<dbReference type="InterPro" id="IPR008456">
    <property type="entry name" value="Collagen-bd_dom"/>
</dbReference>
<keyword evidence="7" id="KW-0812">Transmembrane</keyword>
<dbReference type="InterPro" id="IPR022464">
    <property type="entry name" value="Strep_pil_isopept_link"/>
</dbReference>
<keyword evidence="5" id="KW-0572">Peptidoglycan-anchor</keyword>
<dbReference type="NCBIfam" id="TIGR03786">
    <property type="entry name" value="strep_pil_rpt"/>
    <property type="match status" value="6"/>
</dbReference>
<keyword evidence="2" id="KW-0134">Cell wall</keyword>
<evidence type="ECO:0000256" key="4">
    <source>
        <dbReference type="ARBA" id="ARBA00022729"/>
    </source>
</evidence>
<evidence type="ECO:0000256" key="5">
    <source>
        <dbReference type="ARBA" id="ARBA00023088"/>
    </source>
</evidence>
<accession>A0ABS5B0Q3</accession>
<dbReference type="Pfam" id="PF17961">
    <property type="entry name" value="Big_8"/>
    <property type="match status" value="1"/>
</dbReference>
<dbReference type="Gene3D" id="2.60.40.740">
    <property type="match status" value="1"/>
</dbReference>
<keyword evidence="7" id="KW-0472">Membrane</keyword>
<evidence type="ECO:0000259" key="9">
    <source>
        <dbReference type="Pfam" id="PF12892"/>
    </source>
</evidence>
<dbReference type="SUPFAM" id="SSF49401">
    <property type="entry name" value="Bacterial adhesins"/>
    <property type="match status" value="2"/>
</dbReference>
<dbReference type="InterPro" id="IPR041171">
    <property type="entry name" value="SDR_Ig"/>
</dbReference>
<dbReference type="EMBL" id="PRDG01000001">
    <property type="protein sequence ID" value="MBP2622405.1"/>
    <property type="molecule type" value="Genomic_DNA"/>
</dbReference>
<keyword evidence="3" id="KW-0964">Secreted</keyword>
<evidence type="ECO:0000256" key="2">
    <source>
        <dbReference type="ARBA" id="ARBA00022512"/>
    </source>
</evidence>
<evidence type="ECO:0008006" key="13">
    <source>
        <dbReference type="Google" id="ProtNLM"/>
    </source>
</evidence>
<protein>
    <recommendedName>
        <fullName evidence="13">LPXTG cell wall anchor domain-containing protein</fullName>
    </recommendedName>
</protein>
<dbReference type="InterPro" id="IPR008966">
    <property type="entry name" value="Adhesion_dom_sf"/>
</dbReference>
<dbReference type="InterPro" id="IPR038174">
    <property type="entry name" value="Strep_pil_link_sf"/>
</dbReference>
<evidence type="ECO:0000259" key="8">
    <source>
        <dbReference type="Pfam" id="PF05737"/>
    </source>
</evidence>
<reference evidence="11 12" key="1">
    <citation type="submission" date="2018-02" db="EMBL/GenBank/DDBJ databases">
        <title>Draft genome sequence of Streptococcus oricebi CCUG 70868T type strain.</title>
        <authorList>
            <person name="Mendez V."/>
            <person name="Salva-Serra F."/>
            <person name="Jaen-Luchoro D."/>
            <person name="Gonzales-Siles L."/>
            <person name="Karlsson R."/>
            <person name="Engstrom-Jakobsson H."/>
            <person name="Busquets A."/>
            <person name="Gomila M."/>
            <person name="Pineiro-Iglesias B."/>
            <person name="Bennasar-Figueras A."/>
            <person name="Seeger M."/>
            <person name="Moore E."/>
        </authorList>
    </citation>
    <scope>NUCLEOTIDE SEQUENCE [LARGE SCALE GENOMIC DNA]</scope>
    <source>
        <strain evidence="11 12">CCUG 70868</strain>
    </source>
</reference>
<feature type="domain" description="Streptococcal pilin isopeptide linkage" evidence="9">
    <location>
        <begin position="905"/>
        <end position="1002"/>
    </location>
</feature>
<dbReference type="Gene3D" id="2.60.40.3050">
    <property type="match status" value="6"/>
</dbReference>
<sequence>MQTVKQASSKFSRALMLALLLVANLLPILQLGNRVKADEIDSSKYSLTTRFLINNNTVKNGSEYGEGKFYFEPAFTFTNDAVLKNGDTLNYTVPSTFALEASPVTNLTGSDGTVVGTLTVNPTTNVATITITNEDYFKAHPDDKTIKALFTATWAPSVPRNVEQTFTVPGLGEYKLTRVVPDNDPTGYTKWGGQDKNDPTLVNWRVRVNRYASEDVTNAVIKDTIPANQTLVGNVTGYYFDSWSVTGKITGQKSFNQSIVTEKTDNSFTVTPDGQGLKGRGIYLIYQTKITGPVDLVEKKVYNSGVVTSAEGDHPFDGFAALTVTDGLGGATSEVEASLAVTKKLEGRSLQADEFSFELFDPTSNRVLQTKKNQADGTVKFDNLKFTNVGTYTYKIRELASNLPAVQNDANSEITATVNVTEENGEKKVATIYDRPSFTNTYTPSPVDVTLAAKKIFLGSKLLEKGQFTFELLNQADSSVLAETTNEADGSIVFPKLSFKKAGDYYYQIREKSLTNTLGITYDQTVIPVHVKVTDDNQGNLSTQVDYGQTPNFTNSYKPLDGSLQFKAKASLEGRDLKAGEFSFQVKDENGKVVDTISNDANGQLNFKSLNFSEAEVGKHTYTISQVKGSDPTITYDEKEVKVTVDVKDNNGQIVATPTYETEAEFKNTYKPSPTSVQLKTQTKLTGRDLKENEFQVVLKDSQGNTLQEKPNAADGQVNFDQLTFDKPGTYTYSLLQKSATIPGVTLDSKEVQVTVTVTDKDGKLEAQVSYDGQDATSFDNRYEPAATTADLKAQVKLTGRELKEGEFTFKVVDEAGNELTAKNKADGSLDFTPPAFTKPGTYTYTVSQVKGSEPGMTYDESNQKITVTVTDDGQGQLKNTVSAAPSFSNHFAEPNAATLHAKVNLNGRELKEGEFTFKAVDQDGNEIFAKNKADGSLTFVTPAFTKPGTYTYTLSQVKGDDPGVTYDGSSQKITVTVIDNGQGQLVVEVLGTAPSFNNSYKEPNVPNQDDSDPSNRPTSQGRKTVLPRTGQAMSSFLVLLGLSLLGLALVFTKWKKA</sequence>
<feature type="transmembrane region" description="Helical" evidence="7">
    <location>
        <begin position="1033"/>
        <end position="1052"/>
    </location>
</feature>
<keyword evidence="4" id="KW-0732">Signal</keyword>
<evidence type="ECO:0000256" key="3">
    <source>
        <dbReference type="ARBA" id="ARBA00022525"/>
    </source>
</evidence>
<keyword evidence="7" id="KW-1133">Transmembrane helix</keyword>
<evidence type="ECO:0000313" key="11">
    <source>
        <dbReference type="EMBL" id="MBP2622405.1"/>
    </source>
</evidence>
<proteinExistence type="predicted"/>
<comment type="subcellular location">
    <subcellularLocation>
        <location evidence="1">Secreted</location>
        <location evidence="1">Cell wall</location>
        <topology evidence="1">Peptidoglycan-anchor</topology>
    </subcellularLocation>
</comment>
<comment type="caution">
    <text evidence="11">The sequence shown here is derived from an EMBL/GenBank/DDBJ whole genome shotgun (WGS) entry which is preliminary data.</text>
</comment>
<feature type="domain" description="Streptococcal pilin isopeptide linkage" evidence="9">
    <location>
        <begin position="568"/>
        <end position="671"/>
    </location>
</feature>
<gene>
    <name evidence="11" type="ORF">C4K46_00450</name>
</gene>
<dbReference type="RefSeq" id="WP_209626281.1">
    <property type="nucleotide sequence ID" value="NZ_PRDG01000001.1"/>
</dbReference>
<dbReference type="InterPro" id="IPR011252">
    <property type="entry name" value="Fibrogen-bd_dom1"/>
</dbReference>
<organism evidence="11 12">
    <name type="scientific">Streptococcus oricebi</name>
    <dbReference type="NCBI Taxonomy" id="1547447"/>
    <lineage>
        <taxon>Bacteria</taxon>
        <taxon>Bacillati</taxon>
        <taxon>Bacillota</taxon>
        <taxon>Bacilli</taxon>
        <taxon>Lactobacillales</taxon>
        <taxon>Streptococcaceae</taxon>
        <taxon>Streptococcus</taxon>
    </lineage>
</organism>
<dbReference type="Pfam" id="PF12892">
    <property type="entry name" value="FctA"/>
    <property type="match status" value="6"/>
</dbReference>
<evidence type="ECO:0000256" key="7">
    <source>
        <dbReference type="SAM" id="Phobius"/>
    </source>
</evidence>
<keyword evidence="12" id="KW-1185">Reference proteome</keyword>
<feature type="region of interest" description="Disordered" evidence="6">
    <location>
        <begin position="998"/>
        <end position="1027"/>
    </location>
</feature>
<name>A0ABS5B0Q3_9STRE</name>
<dbReference type="NCBIfam" id="TIGR01167">
    <property type="entry name" value="LPXTG_anchor"/>
    <property type="match status" value="1"/>
</dbReference>
<evidence type="ECO:0000313" key="12">
    <source>
        <dbReference type="Proteomes" id="UP001519296"/>
    </source>
</evidence>
<evidence type="ECO:0000256" key="1">
    <source>
        <dbReference type="ARBA" id="ARBA00004168"/>
    </source>
</evidence>
<feature type="domain" description="Streptococcal pilin isopeptide linkage" evidence="9">
    <location>
        <begin position="453"/>
        <end position="558"/>
    </location>
</feature>
<feature type="compositionally biased region" description="Polar residues" evidence="6">
    <location>
        <begin position="998"/>
        <end position="1023"/>
    </location>
</feature>
<evidence type="ECO:0000256" key="6">
    <source>
        <dbReference type="SAM" id="MobiDB-lite"/>
    </source>
</evidence>
<feature type="domain" description="SDR-like Ig" evidence="10">
    <location>
        <begin position="70"/>
        <end position="140"/>
    </location>
</feature>
<feature type="domain" description="Streptococcal pilin isopeptide linkage" evidence="9">
    <location>
        <begin position="793"/>
        <end position="892"/>
    </location>
</feature>
<feature type="domain" description="Streptococcal pilin isopeptide linkage" evidence="9">
    <location>
        <begin position="682"/>
        <end position="784"/>
    </location>
</feature>